<dbReference type="PROSITE" id="PS50082">
    <property type="entry name" value="WD_REPEATS_2"/>
    <property type="match status" value="1"/>
</dbReference>
<dbReference type="InterPro" id="IPR040323">
    <property type="entry name" value="EIPR1"/>
</dbReference>
<organism evidence="3 4">
    <name type="scientific">Plasmodiophora brassicae</name>
    <name type="common">Clubroot disease agent</name>
    <dbReference type="NCBI Taxonomy" id="37360"/>
    <lineage>
        <taxon>Eukaryota</taxon>
        <taxon>Sar</taxon>
        <taxon>Rhizaria</taxon>
        <taxon>Endomyxa</taxon>
        <taxon>Phytomyxea</taxon>
        <taxon>Plasmodiophorida</taxon>
        <taxon>Plasmodiophoridae</taxon>
        <taxon>Plasmodiophora</taxon>
    </lineage>
</organism>
<keyword evidence="2" id="KW-0853">WD repeat</keyword>
<reference evidence="3 4" key="1">
    <citation type="submission" date="2018-03" db="EMBL/GenBank/DDBJ databases">
        <authorList>
            <person name="Fogelqvist J."/>
        </authorList>
    </citation>
    <scope>NUCLEOTIDE SEQUENCE [LARGE SCALE GENOMIC DNA]</scope>
</reference>
<dbReference type="InterPro" id="IPR001680">
    <property type="entry name" value="WD40_rpt"/>
</dbReference>
<evidence type="ECO:0000313" key="4">
    <source>
        <dbReference type="Proteomes" id="UP000290189"/>
    </source>
</evidence>
<dbReference type="SUPFAM" id="SSF50978">
    <property type="entry name" value="WD40 repeat-like"/>
    <property type="match status" value="1"/>
</dbReference>
<accession>A0A3P3Y2X2</accession>
<feature type="repeat" description="WD" evidence="2">
    <location>
        <begin position="212"/>
        <end position="227"/>
    </location>
</feature>
<keyword evidence="3" id="KW-0496">Mitochondrion</keyword>
<evidence type="ECO:0000313" key="3">
    <source>
        <dbReference type="EMBL" id="SPQ94434.1"/>
    </source>
</evidence>
<dbReference type="PANTHER" id="PTHR14205:SF15">
    <property type="entry name" value="EARP AND GARP COMPLEX-INTERACTING PROTEIN 1"/>
    <property type="match status" value="1"/>
</dbReference>
<dbReference type="InterPro" id="IPR036322">
    <property type="entry name" value="WD40_repeat_dom_sf"/>
</dbReference>
<dbReference type="InterPro" id="IPR015943">
    <property type="entry name" value="WD40/YVTN_repeat-like_dom_sf"/>
</dbReference>
<dbReference type="GO" id="GO:0016567">
    <property type="term" value="P:protein ubiquitination"/>
    <property type="evidence" value="ECO:0007669"/>
    <property type="project" value="TreeGrafter"/>
</dbReference>
<name>A0A3P3Y2X2_PLABS</name>
<geneLocation type="mitochondrion" evidence="3"/>
<dbReference type="Proteomes" id="UP000290189">
    <property type="component" value="Unassembled WGS sequence"/>
</dbReference>
<dbReference type="AlphaFoldDB" id="A0A3P3Y2X2"/>
<proteinExistence type="inferred from homology"/>
<dbReference type="PANTHER" id="PTHR14205">
    <property type="entry name" value="WD-REPEAT PROTEIN"/>
    <property type="match status" value="1"/>
</dbReference>
<dbReference type="SMART" id="SM00320">
    <property type="entry name" value="WD40"/>
    <property type="match status" value="4"/>
</dbReference>
<evidence type="ECO:0008006" key="5">
    <source>
        <dbReference type="Google" id="ProtNLM"/>
    </source>
</evidence>
<dbReference type="Gene3D" id="2.130.10.10">
    <property type="entry name" value="YVTN repeat-like/Quinoprotein amine dehydrogenase"/>
    <property type="match status" value="1"/>
</dbReference>
<sequence>MKGPSRQPRHGVAAAGAKAAVFTVNGPSRALCAVHPAHPTLHVFACAGVREGQPIHFLAYDDDLVSITSSAPSLSGAARHIWSLSSSAHAPRALLVTRSGKGQPASDAQVAIASFGIDYTDTAVTVSSVDETVVLPSHSSPISHASYASSDTVITMDNECARTWHVDRAMAGFVLEPSTRWSQISSWLRRCSTFMYGMYVSLLPRRTPPHHIVTAGEDSSIRFWDLRRPDSPLLALQGHSHWVWTVNYNQLHDQLSVSSSPSSDNGMEGGETPNRLLETLAHHEDSVYAASWSSTDAWVFASLSYDGHAVINQVPQSEKYRILL</sequence>
<dbReference type="Pfam" id="PF00400">
    <property type="entry name" value="WD40"/>
    <property type="match status" value="1"/>
</dbReference>
<protein>
    <recommendedName>
        <fullName evidence="5">Peroxin-7</fullName>
    </recommendedName>
</protein>
<comment type="similarity">
    <text evidence="1">Belongs to the WD repeat EIPR1 family.</text>
</comment>
<evidence type="ECO:0000256" key="2">
    <source>
        <dbReference type="PROSITE-ProRule" id="PRU00221"/>
    </source>
</evidence>
<evidence type="ECO:0000256" key="1">
    <source>
        <dbReference type="ARBA" id="ARBA00005672"/>
    </source>
</evidence>
<dbReference type="EMBL" id="OVEO01000002">
    <property type="protein sequence ID" value="SPQ94434.1"/>
    <property type="molecule type" value="Genomic_DNA"/>
</dbReference>
<gene>
    <name evidence="3" type="ORF">PLBR_LOCUS1649</name>
</gene>